<name>A0AA94F4S5_9FLAO</name>
<accession>A0AA94F4S5</accession>
<comment type="caution">
    <text evidence="1">The sequence shown here is derived from an EMBL/GenBank/DDBJ whole genome shotgun (WGS) entry which is preliminary data.</text>
</comment>
<organism evidence="1">
    <name type="scientific">Flavobacterium columnare</name>
    <dbReference type="NCBI Taxonomy" id="996"/>
    <lineage>
        <taxon>Bacteria</taxon>
        <taxon>Pseudomonadati</taxon>
        <taxon>Bacteroidota</taxon>
        <taxon>Flavobacteriia</taxon>
        <taxon>Flavobacteriales</taxon>
        <taxon>Flavobacteriaceae</taxon>
        <taxon>Flavobacterium</taxon>
    </lineage>
</organism>
<evidence type="ECO:0000313" key="1">
    <source>
        <dbReference type="EMBL" id="RVU87950.1"/>
    </source>
</evidence>
<dbReference type="RefSeq" id="WP_127821974.1">
    <property type="nucleotide sequence ID" value="NZ_RWGX02000016.1"/>
</dbReference>
<reference evidence="1" key="1">
    <citation type="submission" date="2018-12" db="EMBL/GenBank/DDBJ databases">
        <title>Draft genome sequence of Flaovobacterium columnare BGFS27 isolated from channel catfish in Alabama.</title>
        <authorList>
            <person name="Cai W."/>
            <person name="Arias C."/>
        </authorList>
    </citation>
    <scope>NUCLEOTIDE SEQUENCE [LARGE SCALE GENOMIC DNA]</scope>
    <source>
        <strain evidence="1">BGFS27</strain>
    </source>
</reference>
<dbReference type="EMBL" id="RWGX01000004">
    <property type="protein sequence ID" value="RVU87950.1"/>
    <property type="molecule type" value="Genomic_DNA"/>
</dbReference>
<sequence length="121" mass="13907">MKKVVYILAGVIALGVIGNLLNPRKKEVKEDVQTESKIDVVKIEKKSAMELDDSEFWNLYDPIVKERVYKLIENKDCNGLQNEFDTTAENMDRLQKAGRSASRNIDLMDFLEDKMKELGCH</sequence>
<dbReference type="AlphaFoldDB" id="A0AA94F4S5"/>
<proteinExistence type="predicted"/>
<protein>
    <submittedName>
        <fullName evidence="1">Uncharacterized protein</fullName>
    </submittedName>
</protein>
<gene>
    <name evidence="1" type="ORF">EJB19_06950</name>
</gene>